<dbReference type="EMBL" id="VFRQ01000006">
    <property type="protein sequence ID" value="TPE43458.1"/>
    <property type="molecule type" value="Genomic_DNA"/>
</dbReference>
<dbReference type="GO" id="GO:0016798">
    <property type="term" value="F:hydrolase activity, acting on glycosyl bonds"/>
    <property type="evidence" value="ECO:0007669"/>
    <property type="project" value="UniProtKB-KW"/>
</dbReference>
<dbReference type="AlphaFoldDB" id="A0A501W2G5"/>
<evidence type="ECO:0000256" key="3">
    <source>
        <dbReference type="ARBA" id="ARBA00024356"/>
    </source>
</evidence>
<protein>
    <recommendedName>
        <fullName evidence="4">4-O-beta-D-mannosyl-D-glucose phosphorylase</fullName>
        <shortName evidence="4">MGP</shortName>
        <shortName evidence="4">Mannosylglucose phosphorylase</shortName>
        <ecNumber evidence="4">2.4.1.281</ecNumber>
    </recommendedName>
</protein>
<evidence type="ECO:0000256" key="1">
    <source>
        <dbReference type="ARBA" id="ARBA00022676"/>
    </source>
</evidence>
<keyword evidence="5" id="KW-0326">Glycosidase</keyword>
<dbReference type="HAMAP" id="MF_00928">
    <property type="entry name" value="Man_Glc_phosphorylase"/>
    <property type="match status" value="1"/>
</dbReference>
<dbReference type="InterPro" id="IPR007184">
    <property type="entry name" value="Mannoside_phosphorylase"/>
</dbReference>
<comment type="similarity">
    <text evidence="3 4">Belongs to the glycosyl hydrolase 130 family.</text>
</comment>
<dbReference type="EC" id="2.4.1.281" evidence="4"/>
<dbReference type="PIRSF" id="PIRSF016202">
    <property type="entry name" value="PH1107"/>
    <property type="match status" value="1"/>
</dbReference>
<dbReference type="GO" id="GO:0071555">
    <property type="term" value="P:cell wall organization"/>
    <property type="evidence" value="ECO:0007669"/>
    <property type="project" value="UniProtKB-KW"/>
</dbReference>
<dbReference type="PANTHER" id="PTHR34106">
    <property type="entry name" value="GLYCOSIDASE"/>
    <property type="match status" value="1"/>
</dbReference>
<evidence type="ECO:0000313" key="6">
    <source>
        <dbReference type="Proteomes" id="UP000316727"/>
    </source>
</evidence>
<evidence type="ECO:0000256" key="2">
    <source>
        <dbReference type="ARBA" id="ARBA00022679"/>
    </source>
</evidence>
<evidence type="ECO:0000313" key="5">
    <source>
        <dbReference type="EMBL" id="TPE43458.1"/>
    </source>
</evidence>
<keyword evidence="6" id="KW-1185">Reference proteome</keyword>
<evidence type="ECO:0000256" key="4">
    <source>
        <dbReference type="HAMAP-Rule" id="MF_00928"/>
    </source>
</evidence>
<dbReference type="GO" id="GO:0005975">
    <property type="term" value="P:carbohydrate metabolic process"/>
    <property type="evidence" value="ECO:0007669"/>
    <property type="project" value="UniProtKB-UniRule"/>
</dbReference>
<keyword evidence="5" id="KW-0378">Hydrolase</keyword>
<name>A0A501W2G5_9BACT</name>
<comment type="caution">
    <text evidence="5">The sequence shown here is derived from an EMBL/GenBank/DDBJ whole genome shotgun (WGS) entry which is preliminary data.</text>
</comment>
<keyword evidence="2 4" id="KW-0808">Transferase</keyword>
<organism evidence="5 6">
    <name type="scientific">Pontibacter mangrovi</name>
    <dbReference type="NCBI Taxonomy" id="2589816"/>
    <lineage>
        <taxon>Bacteria</taxon>
        <taxon>Pseudomonadati</taxon>
        <taxon>Bacteroidota</taxon>
        <taxon>Cytophagia</taxon>
        <taxon>Cytophagales</taxon>
        <taxon>Hymenobacteraceae</taxon>
        <taxon>Pontibacter</taxon>
    </lineage>
</organism>
<accession>A0A501W2G5</accession>
<keyword evidence="4" id="KW-0961">Cell wall biogenesis/degradation</keyword>
<dbReference type="Gene3D" id="2.115.10.20">
    <property type="entry name" value="Glycosyl hydrolase domain, family 43"/>
    <property type="match status" value="1"/>
</dbReference>
<comment type="function">
    <text evidence="4">Converts 4-O-beta-D-mannopyranosyl-D-glucopyranose (Man-Glc) to mannose 1-phosphate (Man1P) and glucose.</text>
</comment>
<keyword evidence="4" id="KW-0119">Carbohydrate metabolism</keyword>
<dbReference type="OrthoDB" id="9775877at2"/>
<dbReference type="InterPro" id="IPR028583">
    <property type="entry name" value="Man_Glc_phosphorylase"/>
</dbReference>
<gene>
    <name evidence="5" type="ORF">FJM65_11895</name>
</gene>
<reference evidence="5 6" key="1">
    <citation type="submission" date="2019-06" db="EMBL/GenBank/DDBJ databases">
        <title>A novel bacterium of genus Pontibacter, isolated from marine sediment.</title>
        <authorList>
            <person name="Huang H."/>
            <person name="Mo K."/>
            <person name="Hu Y."/>
        </authorList>
    </citation>
    <scope>NUCLEOTIDE SEQUENCE [LARGE SCALE GENOMIC DNA]</scope>
    <source>
        <strain evidence="5 6">HB172049</strain>
    </source>
</reference>
<keyword evidence="1 4" id="KW-0328">Glycosyltransferase</keyword>
<comment type="catalytic activity">
    <reaction evidence="4">
        <text>beta-D-mannosyl-(1-&gt;4)-D-glucose + phosphate = alpha-D-mannose 1-phosphate + D-glucose</text>
        <dbReference type="Rhea" id="RHEA:32531"/>
        <dbReference type="ChEBI" id="CHEBI:4167"/>
        <dbReference type="ChEBI" id="CHEBI:43474"/>
        <dbReference type="ChEBI" id="CHEBI:58409"/>
        <dbReference type="ChEBI" id="CHEBI:64351"/>
        <dbReference type="EC" id="2.4.1.281"/>
    </reaction>
</comment>
<dbReference type="Proteomes" id="UP000316727">
    <property type="component" value="Unassembled WGS sequence"/>
</dbReference>
<dbReference type="InterPro" id="IPR023296">
    <property type="entry name" value="Glyco_hydro_beta-prop_sf"/>
</dbReference>
<dbReference type="GO" id="GO:0016758">
    <property type="term" value="F:hexosyltransferase activity"/>
    <property type="evidence" value="ECO:0007669"/>
    <property type="project" value="UniProtKB-UniRule"/>
</dbReference>
<proteinExistence type="inferred from homology"/>
<dbReference type="SUPFAM" id="SSF75005">
    <property type="entry name" value="Arabinanase/levansucrase/invertase"/>
    <property type="match status" value="1"/>
</dbReference>
<sequence>MENTFQNRLRELEQAHTALITRQNKKEPLGNGVYDRYAYPVLTARHTPLFWRYDLNPGTNPYLMERFGINATFNAGAIKLKGRYLLVARVEGVDRKSFFAVAESPNGVDHFRFWDRPITMPETDVPDGNIYDMRVVQHEDGWIYGLFCTERKDPDARPGDESAAIAQCGIARTHDLRTWERLPDLKTPSPQQRNVVLHPEFVDGRYAFYTRPQDGFIEAGSGGGIGFGLASSMEMAVIEKEYILDAKHYHTVYEVKNGQGPAPLKTEKGWLHLAHGVRNTAAGLRYVLYLFLTDLQDPAKVTHKPAGYFIAPEGEERIGDVSNVVFANGWILDENGTVFIYYGSSDTRMQVATSTVDRLLDYVLNTPADGFSSAASVERLNELIDKNTGCLPANENGVVLIRKGLASSR</sequence>
<dbReference type="Pfam" id="PF04041">
    <property type="entry name" value="Glyco_hydro_130"/>
    <property type="match status" value="1"/>
</dbReference>
<dbReference type="PANTHER" id="PTHR34106:SF1">
    <property type="entry name" value="1,4-BETA-MANNOSYL-N-ACETYLGLUCOSAMINE PHOSPHORYLASE"/>
    <property type="match status" value="1"/>
</dbReference>
<dbReference type="RefSeq" id="WP_140621762.1">
    <property type="nucleotide sequence ID" value="NZ_VFRQ01000006.1"/>
</dbReference>